<keyword evidence="1 4" id="KW-0808">Transferase</keyword>
<evidence type="ECO:0000313" key="5">
    <source>
        <dbReference type="Proteomes" id="UP000030528"/>
    </source>
</evidence>
<organism evidence="4 5">
    <name type="scientific">Pontibacillus halophilus JSM 076056 = DSM 19796</name>
    <dbReference type="NCBI Taxonomy" id="1385510"/>
    <lineage>
        <taxon>Bacteria</taxon>
        <taxon>Bacillati</taxon>
        <taxon>Bacillota</taxon>
        <taxon>Bacilli</taxon>
        <taxon>Bacillales</taxon>
        <taxon>Bacillaceae</taxon>
        <taxon>Pontibacillus</taxon>
    </lineage>
</organism>
<gene>
    <name evidence="4" type="ORF">N781_03670</name>
</gene>
<dbReference type="PANTHER" id="PTHR10434">
    <property type="entry name" value="1-ACYL-SN-GLYCEROL-3-PHOSPHATE ACYLTRANSFERASE"/>
    <property type="match status" value="1"/>
</dbReference>
<comment type="caution">
    <text evidence="4">The sequence shown here is derived from an EMBL/GenBank/DDBJ whole genome shotgun (WGS) entry which is preliminary data.</text>
</comment>
<sequence length="220" mass="25658">MIPANKSPLFEWVFHKFNSFFLKRHFQHIYVTGEPPLSRARSLFLVNHSTWWDPLVIFLLNRTCIRSDAYAMMSEEGVQSFPFFRRLGAFSVNQASRRDILASLHYAEERLQHEQAVWMFPQGEEQALEIRPLRFQNGASYVMDKVSNGTVVPIALYYTFQGTRKPNVYISIGTGIPFSNFVHMSRRERTTKLEDIHTSVLDDLKQQVVNGDTQHFQQLL</sequence>
<dbReference type="GO" id="GO:0005886">
    <property type="term" value="C:plasma membrane"/>
    <property type="evidence" value="ECO:0007669"/>
    <property type="project" value="TreeGrafter"/>
</dbReference>
<keyword evidence="2 4" id="KW-0012">Acyltransferase</keyword>
<dbReference type="SUPFAM" id="SSF69593">
    <property type="entry name" value="Glycerol-3-phosphate (1)-acyltransferase"/>
    <property type="match status" value="1"/>
</dbReference>
<dbReference type="STRING" id="1385510.GCA_000425205_02339"/>
<dbReference type="InterPro" id="IPR002123">
    <property type="entry name" value="Plipid/glycerol_acylTrfase"/>
</dbReference>
<accession>A0A0A5GEF5</accession>
<evidence type="ECO:0000259" key="3">
    <source>
        <dbReference type="SMART" id="SM00563"/>
    </source>
</evidence>
<dbReference type="AlphaFoldDB" id="A0A0A5GEF5"/>
<protein>
    <submittedName>
        <fullName evidence="4">1-acyl-sn-glycerol-3-phosphate acyltransferase</fullName>
    </submittedName>
</protein>
<dbReference type="eggNOG" id="COG0204">
    <property type="taxonomic scope" value="Bacteria"/>
</dbReference>
<name>A0A0A5GEF5_9BACI</name>
<dbReference type="PANTHER" id="PTHR10434:SF11">
    <property type="entry name" value="1-ACYL-SN-GLYCEROL-3-PHOSPHATE ACYLTRANSFERASE"/>
    <property type="match status" value="1"/>
</dbReference>
<keyword evidence="5" id="KW-1185">Reference proteome</keyword>
<reference evidence="4 5" key="1">
    <citation type="submission" date="2013-08" db="EMBL/GenBank/DDBJ databases">
        <authorList>
            <person name="Huang J."/>
            <person name="Wang G."/>
        </authorList>
    </citation>
    <scope>NUCLEOTIDE SEQUENCE [LARGE SCALE GENOMIC DNA]</scope>
    <source>
        <strain evidence="4 5">JSM 076056</strain>
    </source>
</reference>
<evidence type="ECO:0000256" key="2">
    <source>
        <dbReference type="ARBA" id="ARBA00023315"/>
    </source>
</evidence>
<dbReference type="CDD" id="cd06551">
    <property type="entry name" value="LPLAT"/>
    <property type="match status" value="1"/>
</dbReference>
<dbReference type="OrthoDB" id="152799at2"/>
<evidence type="ECO:0000256" key="1">
    <source>
        <dbReference type="ARBA" id="ARBA00022679"/>
    </source>
</evidence>
<dbReference type="Proteomes" id="UP000030528">
    <property type="component" value="Unassembled WGS sequence"/>
</dbReference>
<evidence type="ECO:0000313" key="4">
    <source>
        <dbReference type="EMBL" id="KGX91596.1"/>
    </source>
</evidence>
<feature type="domain" description="Phospholipid/glycerol acyltransferase" evidence="3">
    <location>
        <begin position="42"/>
        <end position="159"/>
    </location>
</feature>
<proteinExistence type="predicted"/>
<dbReference type="Pfam" id="PF01553">
    <property type="entry name" value="Acyltransferase"/>
    <property type="match status" value="1"/>
</dbReference>
<dbReference type="GO" id="GO:0006654">
    <property type="term" value="P:phosphatidic acid biosynthetic process"/>
    <property type="evidence" value="ECO:0007669"/>
    <property type="project" value="TreeGrafter"/>
</dbReference>
<dbReference type="SMART" id="SM00563">
    <property type="entry name" value="PlsC"/>
    <property type="match status" value="1"/>
</dbReference>
<dbReference type="GO" id="GO:0003841">
    <property type="term" value="F:1-acylglycerol-3-phosphate O-acyltransferase activity"/>
    <property type="evidence" value="ECO:0007669"/>
    <property type="project" value="TreeGrafter"/>
</dbReference>
<dbReference type="RefSeq" id="WP_026800681.1">
    <property type="nucleotide sequence ID" value="NZ_AULI01000009.1"/>
</dbReference>
<dbReference type="EMBL" id="AVPE01000009">
    <property type="protein sequence ID" value="KGX91596.1"/>
    <property type="molecule type" value="Genomic_DNA"/>
</dbReference>